<sequence length="86" mass="9179">MRAEPCGWWRRSGRDPARVGRGTYLGGMTRGRDFARWFAAVLAALALLTAGSCEDTEQGPGGGERQEQEDGGNGGEQDGDQEDGGY</sequence>
<keyword evidence="3" id="KW-1185">Reference proteome</keyword>
<feature type="compositionally biased region" description="Acidic residues" evidence="1">
    <location>
        <begin position="77"/>
        <end position="86"/>
    </location>
</feature>
<dbReference type="STRING" id="405564.SAMN04487905_102361"/>
<dbReference type="EMBL" id="FNJR01000002">
    <property type="protein sequence ID" value="SDP19915.1"/>
    <property type="molecule type" value="Genomic_DNA"/>
</dbReference>
<gene>
    <name evidence="2" type="ORF">SAMN04487905_102361</name>
</gene>
<evidence type="ECO:0000256" key="1">
    <source>
        <dbReference type="SAM" id="MobiDB-lite"/>
    </source>
</evidence>
<protein>
    <submittedName>
        <fullName evidence="2">Uncharacterized protein</fullName>
    </submittedName>
</protein>
<reference evidence="3" key="1">
    <citation type="submission" date="2016-10" db="EMBL/GenBank/DDBJ databases">
        <authorList>
            <person name="Varghese N."/>
            <person name="Submissions S."/>
        </authorList>
    </citation>
    <scope>NUCLEOTIDE SEQUENCE [LARGE SCALE GENOMIC DNA]</scope>
    <source>
        <strain evidence="3">DSM 46732</strain>
    </source>
</reference>
<proteinExistence type="predicted"/>
<dbReference type="Proteomes" id="UP000199497">
    <property type="component" value="Unassembled WGS sequence"/>
</dbReference>
<evidence type="ECO:0000313" key="2">
    <source>
        <dbReference type="EMBL" id="SDP19915.1"/>
    </source>
</evidence>
<name>A0A1H0QS20_9ACTN</name>
<evidence type="ECO:0000313" key="3">
    <source>
        <dbReference type="Proteomes" id="UP000199497"/>
    </source>
</evidence>
<organism evidence="2 3">
    <name type="scientific">Actinopolyspora xinjiangensis</name>
    <dbReference type="NCBI Taxonomy" id="405564"/>
    <lineage>
        <taxon>Bacteria</taxon>
        <taxon>Bacillati</taxon>
        <taxon>Actinomycetota</taxon>
        <taxon>Actinomycetes</taxon>
        <taxon>Actinopolysporales</taxon>
        <taxon>Actinopolysporaceae</taxon>
        <taxon>Actinopolyspora</taxon>
    </lineage>
</organism>
<feature type="region of interest" description="Disordered" evidence="1">
    <location>
        <begin position="53"/>
        <end position="86"/>
    </location>
</feature>
<dbReference type="AlphaFoldDB" id="A0A1H0QS20"/>
<accession>A0A1H0QS20</accession>